<dbReference type="CDD" id="cd07433">
    <property type="entry name" value="PHP_PolIIIA_DnaE1"/>
    <property type="match status" value="1"/>
</dbReference>
<comment type="catalytic activity">
    <reaction evidence="12">
        <text>DNA(n) + a 2'-deoxyribonucleoside 5'-triphosphate = DNA(n+1) + diphosphate</text>
        <dbReference type="Rhea" id="RHEA:22508"/>
        <dbReference type="Rhea" id="RHEA-COMP:17339"/>
        <dbReference type="Rhea" id="RHEA-COMP:17340"/>
        <dbReference type="ChEBI" id="CHEBI:33019"/>
        <dbReference type="ChEBI" id="CHEBI:61560"/>
        <dbReference type="ChEBI" id="CHEBI:173112"/>
        <dbReference type="EC" id="2.7.7.7"/>
    </reaction>
</comment>
<dbReference type="EC" id="2.7.7.7" evidence="3"/>
<dbReference type="Pfam" id="PF14579">
    <property type="entry name" value="HHH_6"/>
    <property type="match status" value="1"/>
</dbReference>
<sequence>MSADPNAGFVHLHVHSSYSLSEGAIKAEKLASLAKEAGMPAVALTDSANLFGALEFAQSCQGKGIQPIMGCQLWLSRTASDPRPEAERMPPDPIVALAMNARGYDNLQRLSSRSFLGSDASGRPCLSYATLEEHAEGIFLLTGGTLGPVSRLLAEGRRDVAEEFLRRLAATFPDRLAVELHRHGLEVEKAIEPALLALADEMALPIVAANDVYFAVPAMHEAHDALLCIAESRVLAEKERRRVTPEHWFKPPAAMRALFADLPDACDNTIAIARRCAVMAETKKPELPICPKVQPGMTEAETVRDMARRGLAARLDVAGIEADKREVYDTRLDYELGVIESMGFAGYFLIVADFIQWAKAQTPPIPVGPGRGSGAGSVAAWALQITDLDPLRFGLLFERFLNPERVSMPDFDIDFCQDRRDEVIAYVRREYGEDRVAQIITFGKLQAKAAVRDVGRVLGMPYGQVDRIASLIPFNPAKPVTLAQAIEGEPRLQQMRDADEQVARLLEIANQLEGLYRNASTHAAGVVIGRKPLIDIVPLYRDPRSDMLITQYSMKYVEQASLVKFDFLGLKTLTVIEQALEILKGQGVEVDINAIPLDDAKTFEMLRKGDAAGVFQFEGQGMRDCLRQMKVDRFEDLVAAVSLYRPGPMANIPAYCQRKHGEPWESPHPKIHPILAETFGIMVYQEQVMQISQELAGYSLGGADLLRRAMGKKIAKEMEQQRAIFTEGAVRNGIEPAKATEIFDMMAKFAEYGFNKSHAAAYALVSYQTAWLKANHTVAFLAASMTLDLDKTDKLAGHMQECSRLGIPVLPPDINRSGAFFLVEAQEGGKQAIRFALAAVKRVGAAAMQALVAARDAAGPFASVADFAHRVDPKLLNKMQIENLAKAGAFDRLEGNRARLVAGAEVVLRAAQEAAERREDPTADMFGSTGGPVPLRLKDIPDWPQLEKLAYEAEAVGFHLSAHPLDTYKDVLKRLGVTPFLAIADRAKGGSAKLTLAGTVVATKERPTRTGSRMCWLTLSDQTGSFEVTLFSEVLNRVRDLLTEGNALLVKAEARLENDALRLTASEVEGLEKASQGVGQGIRLWLEGPAAVDPIRTLLEREGRGRGRVVVVARTGEGQEVELALPGKFNVSPRLMQAMKVLPGVAEVEAV</sequence>
<dbReference type="SMART" id="SM00481">
    <property type="entry name" value="POLIIIAc"/>
    <property type="match status" value="1"/>
</dbReference>
<keyword evidence="15" id="KW-1185">Reference proteome</keyword>
<protein>
    <recommendedName>
        <fullName evidence="4">DNA polymerase III subunit alpha</fullName>
        <ecNumber evidence="3">2.7.7.7</ecNumber>
    </recommendedName>
</protein>
<reference evidence="14 15" key="1">
    <citation type="submission" date="2016-10" db="EMBL/GenBank/DDBJ databases">
        <authorList>
            <person name="de Groot N.N."/>
        </authorList>
    </citation>
    <scope>NUCLEOTIDE SEQUENCE [LARGE SCALE GENOMIC DNA]</scope>
    <source>
        <strain evidence="14 15">CPCC 100156</strain>
    </source>
</reference>
<evidence type="ECO:0000313" key="14">
    <source>
        <dbReference type="EMBL" id="SDD79319.1"/>
    </source>
</evidence>
<dbReference type="Pfam" id="PF02811">
    <property type="entry name" value="PHP"/>
    <property type="match status" value="1"/>
</dbReference>
<dbReference type="Pfam" id="PF07733">
    <property type="entry name" value="DNA_pol3_alpha"/>
    <property type="match status" value="1"/>
</dbReference>
<evidence type="ECO:0000256" key="6">
    <source>
        <dbReference type="ARBA" id="ARBA00022679"/>
    </source>
</evidence>
<evidence type="ECO:0000256" key="3">
    <source>
        <dbReference type="ARBA" id="ARBA00012417"/>
    </source>
</evidence>
<accession>A0A1G6XM62</accession>
<evidence type="ECO:0000256" key="12">
    <source>
        <dbReference type="ARBA" id="ARBA00049244"/>
    </source>
</evidence>
<dbReference type="InterPro" id="IPR049821">
    <property type="entry name" value="PolIIIA_DnaE1_PHP"/>
</dbReference>
<dbReference type="InterPro" id="IPR004805">
    <property type="entry name" value="DnaE2/DnaE/PolC"/>
</dbReference>
<evidence type="ECO:0000256" key="4">
    <source>
        <dbReference type="ARBA" id="ARBA00019114"/>
    </source>
</evidence>
<proteinExistence type="inferred from homology"/>
<dbReference type="InterPro" id="IPR011708">
    <property type="entry name" value="DNA_pol3_alpha_NTPase_dom"/>
</dbReference>
<name>A0A1G6XM62_9PROT</name>
<comment type="function">
    <text evidence="10">DNA polymerase III is a complex, multichain enzyme responsible for most of the replicative synthesis in bacteria. This DNA polymerase also exhibits 3' to 5' exonuclease activity. The alpha chain is the DNA polymerase.</text>
</comment>
<evidence type="ECO:0000256" key="5">
    <source>
        <dbReference type="ARBA" id="ARBA00022490"/>
    </source>
</evidence>
<dbReference type="InterPro" id="IPR003141">
    <property type="entry name" value="Pol/His_phosphatase_N"/>
</dbReference>
<evidence type="ECO:0000313" key="15">
    <source>
        <dbReference type="Proteomes" id="UP000198925"/>
    </source>
</evidence>
<dbReference type="InterPro" id="IPR029460">
    <property type="entry name" value="DNAPol_HHH"/>
</dbReference>
<evidence type="ECO:0000256" key="11">
    <source>
        <dbReference type="ARBA" id="ARBA00026073"/>
    </source>
</evidence>
<dbReference type="Gene3D" id="3.20.20.140">
    <property type="entry name" value="Metal-dependent hydrolases"/>
    <property type="match status" value="1"/>
</dbReference>
<dbReference type="InterPro" id="IPR041931">
    <property type="entry name" value="DNA_pol3_alpha_thumb_dom"/>
</dbReference>
<evidence type="ECO:0000256" key="7">
    <source>
        <dbReference type="ARBA" id="ARBA00022695"/>
    </source>
</evidence>
<dbReference type="GO" id="GO:0003676">
    <property type="term" value="F:nucleic acid binding"/>
    <property type="evidence" value="ECO:0007669"/>
    <property type="project" value="InterPro"/>
</dbReference>
<dbReference type="PANTHER" id="PTHR32294">
    <property type="entry name" value="DNA POLYMERASE III SUBUNIT ALPHA"/>
    <property type="match status" value="1"/>
</dbReference>
<keyword evidence="5" id="KW-0963">Cytoplasm</keyword>
<dbReference type="EMBL" id="FMZX01000012">
    <property type="protein sequence ID" value="SDD79319.1"/>
    <property type="molecule type" value="Genomic_DNA"/>
</dbReference>
<dbReference type="AlphaFoldDB" id="A0A1G6XM62"/>
<evidence type="ECO:0000256" key="9">
    <source>
        <dbReference type="ARBA" id="ARBA00022932"/>
    </source>
</evidence>
<comment type="subcellular location">
    <subcellularLocation>
        <location evidence="1">Cytoplasm</location>
    </subcellularLocation>
</comment>
<dbReference type="STRING" id="938405.SAMN02927895_03605"/>
<evidence type="ECO:0000256" key="8">
    <source>
        <dbReference type="ARBA" id="ARBA00022705"/>
    </source>
</evidence>
<organism evidence="14 15">
    <name type="scientific">Belnapia rosea</name>
    <dbReference type="NCBI Taxonomy" id="938405"/>
    <lineage>
        <taxon>Bacteria</taxon>
        <taxon>Pseudomonadati</taxon>
        <taxon>Pseudomonadota</taxon>
        <taxon>Alphaproteobacteria</taxon>
        <taxon>Acetobacterales</taxon>
        <taxon>Roseomonadaceae</taxon>
        <taxon>Belnapia</taxon>
    </lineage>
</organism>
<dbReference type="SUPFAM" id="SSF89550">
    <property type="entry name" value="PHP domain-like"/>
    <property type="match status" value="1"/>
</dbReference>
<keyword evidence="6" id="KW-0808">Transferase</keyword>
<dbReference type="NCBIfam" id="TIGR00594">
    <property type="entry name" value="polc"/>
    <property type="match status" value="1"/>
</dbReference>
<dbReference type="GO" id="GO:0008408">
    <property type="term" value="F:3'-5' exonuclease activity"/>
    <property type="evidence" value="ECO:0007669"/>
    <property type="project" value="InterPro"/>
</dbReference>
<dbReference type="Proteomes" id="UP000198925">
    <property type="component" value="Unassembled WGS sequence"/>
</dbReference>
<dbReference type="GO" id="GO:0006260">
    <property type="term" value="P:DNA replication"/>
    <property type="evidence" value="ECO:0007669"/>
    <property type="project" value="UniProtKB-KW"/>
</dbReference>
<dbReference type="InterPro" id="IPR004013">
    <property type="entry name" value="PHP_dom"/>
</dbReference>
<keyword evidence="8" id="KW-0235">DNA replication</keyword>
<comment type="similarity">
    <text evidence="2">Belongs to the DNA polymerase type-C family. DnaE subfamily.</text>
</comment>
<feature type="domain" description="Polymerase/histidinol phosphatase N-terminal" evidence="13">
    <location>
        <begin position="10"/>
        <end position="77"/>
    </location>
</feature>
<dbReference type="GO" id="GO:0005737">
    <property type="term" value="C:cytoplasm"/>
    <property type="evidence" value="ECO:0007669"/>
    <property type="project" value="UniProtKB-SubCell"/>
</dbReference>
<gene>
    <name evidence="14" type="ORF">SAMN04487779_1012112</name>
</gene>
<dbReference type="Pfam" id="PF17657">
    <property type="entry name" value="DNA_pol3_finger"/>
    <property type="match status" value="1"/>
</dbReference>
<comment type="subunit">
    <text evidence="11">DNA polymerase III contains a core (composed of alpha, epsilon and theta chains) that associates with a tau subunit. This core dimerizes to form the POLIII' complex. PolIII' associates with the gamma complex (composed of gamma, delta, delta', psi and chi chains) and with the beta chain to form the complete DNA polymerase III complex.</text>
</comment>
<evidence type="ECO:0000256" key="10">
    <source>
        <dbReference type="ARBA" id="ARBA00025611"/>
    </source>
</evidence>
<evidence type="ECO:0000259" key="13">
    <source>
        <dbReference type="SMART" id="SM00481"/>
    </source>
</evidence>
<dbReference type="InterPro" id="IPR040982">
    <property type="entry name" value="DNA_pol3_finger"/>
</dbReference>
<evidence type="ECO:0000256" key="1">
    <source>
        <dbReference type="ARBA" id="ARBA00004496"/>
    </source>
</evidence>
<evidence type="ECO:0000256" key="2">
    <source>
        <dbReference type="ARBA" id="ARBA00009496"/>
    </source>
</evidence>
<dbReference type="RefSeq" id="WP_090664224.1">
    <property type="nucleotide sequence ID" value="NZ_FMZX01000012.1"/>
</dbReference>
<keyword evidence="9" id="KW-0239">DNA-directed DNA polymerase</keyword>
<dbReference type="GO" id="GO:0003887">
    <property type="term" value="F:DNA-directed DNA polymerase activity"/>
    <property type="evidence" value="ECO:0007669"/>
    <property type="project" value="UniProtKB-KW"/>
</dbReference>
<dbReference type="NCBIfam" id="NF004226">
    <property type="entry name" value="PRK05673.1"/>
    <property type="match status" value="1"/>
</dbReference>
<dbReference type="InterPro" id="IPR004365">
    <property type="entry name" value="NA-bd_OB_tRNA"/>
</dbReference>
<dbReference type="Gene3D" id="1.10.10.1600">
    <property type="entry name" value="Bacterial DNA polymerase III alpha subunit, thumb domain"/>
    <property type="match status" value="1"/>
</dbReference>
<dbReference type="Pfam" id="PF01336">
    <property type="entry name" value="tRNA_anti-codon"/>
    <property type="match status" value="1"/>
</dbReference>
<dbReference type="Gene3D" id="1.10.150.870">
    <property type="match status" value="1"/>
</dbReference>
<keyword evidence="7" id="KW-0548">Nucleotidyltransferase</keyword>
<dbReference type="PANTHER" id="PTHR32294:SF0">
    <property type="entry name" value="DNA POLYMERASE III SUBUNIT ALPHA"/>
    <property type="match status" value="1"/>
</dbReference>
<dbReference type="CDD" id="cd04485">
    <property type="entry name" value="DnaE_OBF"/>
    <property type="match status" value="1"/>
</dbReference>
<dbReference type="InterPro" id="IPR016195">
    <property type="entry name" value="Pol/histidinol_Pase-like"/>
</dbReference>